<evidence type="ECO:0008006" key="3">
    <source>
        <dbReference type="Google" id="ProtNLM"/>
    </source>
</evidence>
<comment type="caution">
    <text evidence="1">The sequence shown here is derived from an EMBL/GenBank/DDBJ whole genome shotgun (WGS) entry which is preliminary data.</text>
</comment>
<proteinExistence type="predicted"/>
<accession>A0ABW2TP61</accession>
<name>A0ABW2TP61_9PSEU</name>
<sequence>MAEPRWLDETEDRAWRGYRRMFLLLNAQVAKELTARTGLSEPDYDVLSALSETPTAATA</sequence>
<dbReference type="Gene3D" id="1.10.10.10">
    <property type="entry name" value="Winged helix-like DNA-binding domain superfamily/Winged helix DNA-binding domain"/>
    <property type="match status" value="1"/>
</dbReference>
<reference evidence="2" key="1">
    <citation type="journal article" date="2019" name="Int. J. Syst. Evol. Microbiol.">
        <title>The Global Catalogue of Microorganisms (GCM) 10K type strain sequencing project: providing services to taxonomists for standard genome sequencing and annotation.</title>
        <authorList>
            <consortium name="The Broad Institute Genomics Platform"/>
            <consortium name="The Broad Institute Genome Sequencing Center for Infectious Disease"/>
            <person name="Wu L."/>
            <person name="Ma J."/>
        </authorList>
    </citation>
    <scope>NUCLEOTIDE SEQUENCE [LARGE SCALE GENOMIC DNA]</scope>
    <source>
        <strain evidence="2">JCM 17695</strain>
    </source>
</reference>
<keyword evidence="2" id="KW-1185">Reference proteome</keyword>
<dbReference type="InterPro" id="IPR036388">
    <property type="entry name" value="WH-like_DNA-bd_sf"/>
</dbReference>
<dbReference type="Proteomes" id="UP001596512">
    <property type="component" value="Unassembled WGS sequence"/>
</dbReference>
<gene>
    <name evidence="1" type="ORF">ACFQV2_18205</name>
</gene>
<organism evidence="1 2">
    <name type="scientific">Actinokineospora soli</name>
    <dbReference type="NCBI Taxonomy" id="1048753"/>
    <lineage>
        <taxon>Bacteria</taxon>
        <taxon>Bacillati</taxon>
        <taxon>Actinomycetota</taxon>
        <taxon>Actinomycetes</taxon>
        <taxon>Pseudonocardiales</taxon>
        <taxon>Pseudonocardiaceae</taxon>
        <taxon>Actinokineospora</taxon>
    </lineage>
</organism>
<dbReference type="EMBL" id="JBHTEY010000004">
    <property type="protein sequence ID" value="MFC7615154.1"/>
    <property type="molecule type" value="Genomic_DNA"/>
</dbReference>
<protein>
    <recommendedName>
        <fullName evidence="3">MarR family transcriptional regulator</fullName>
    </recommendedName>
</protein>
<evidence type="ECO:0000313" key="1">
    <source>
        <dbReference type="EMBL" id="MFC7615154.1"/>
    </source>
</evidence>
<evidence type="ECO:0000313" key="2">
    <source>
        <dbReference type="Proteomes" id="UP001596512"/>
    </source>
</evidence>